<dbReference type="EMBL" id="CP025257">
    <property type="protein sequence ID" value="AUF83826.1"/>
    <property type="molecule type" value="Genomic_DNA"/>
</dbReference>
<dbReference type="Gene3D" id="3.10.580.10">
    <property type="entry name" value="CBS-domain"/>
    <property type="match status" value="1"/>
</dbReference>
<dbReference type="InterPro" id="IPR000644">
    <property type="entry name" value="CBS_dom"/>
</dbReference>
<keyword evidence="4 9" id="KW-0812">Transmembrane</keyword>
<dbReference type="RefSeq" id="WP_027048214.1">
    <property type="nucleotide sequence ID" value="NZ_CP025257.1"/>
</dbReference>
<dbReference type="SUPFAM" id="SSF54631">
    <property type="entry name" value="CBS-domain pair"/>
    <property type="match status" value="1"/>
</dbReference>
<evidence type="ECO:0000256" key="5">
    <source>
        <dbReference type="ARBA" id="ARBA00022842"/>
    </source>
</evidence>
<dbReference type="AlphaFoldDB" id="A0A2K9BKR9"/>
<evidence type="ECO:0000313" key="11">
    <source>
        <dbReference type="EMBL" id="AUF83826.1"/>
    </source>
</evidence>
<feature type="transmembrane region" description="Helical" evidence="9">
    <location>
        <begin position="286"/>
        <end position="309"/>
    </location>
</feature>
<organism evidence="11 12">
    <name type="scientific">Mesoplasma syrphidae</name>
    <dbReference type="NCBI Taxonomy" id="225999"/>
    <lineage>
        <taxon>Bacteria</taxon>
        <taxon>Bacillati</taxon>
        <taxon>Mycoplasmatota</taxon>
        <taxon>Mollicutes</taxon>
        <taxon>Entomoplasmatales</taxon>
        <taxon>Entomoplasmataceae</taxon>
        <taxon>Mesoplasma</taxon>
    </lineage>
</organism>
<dbReference type="PANTHER" id="PTHR43773">
    <property type="entry name" value="MAGNESIUM TRANSPORTER MGTE"/>
    <property type="match status" value="1"/>
</dbReference>
<dbReference type="GO" id="GO:0046872">
    <property type="term" value="F:metal ion binding"/>
    <property type="evidence" value="ECO:0007669"/>
    <property type="project" value="UniProtKB-KW"/>
</dbReference>
<keyword evidence="8" id="KW-0129">CBS domain</keyword>
<dbReference type="PANTHER" id="PTHR43773:SF1">
    <property type="entry name" value="MAGNESIUM TRANSPORTER MGTE"/>
    <property type="match status" value="1"/>
</dbReference>
<keyword evidence="6 9" id="KW-1133">Transmembrane helix</keyword>
<protein>
    <recommendedName>
        <fullName evidence="9">Magnesium transporter MgtE</fullName>
    </recommendedName>
</protein>
<gene>
    <name evidence="11" type="primary">mgtE</name>
    <name evidence="11" type="ORF">CXP39_03470</name>
</gene>
<name>A0A2K9BKR9_9MOLU</name>
<keyword evidence="7 9" id="KW-0472">Membrane</keyword>
<dbReference type="Proteomes" id="UP000233419">
    <property type="component" value="Chromosome"/>
</dbReference>
<evidence type="ECO:0000256" key="8">
    <source>
        <dbReference type="PROSITE-ProRule" id="PRU00703"/>
    </source>
</evidence>
<dbReference type="SUPFAM" id="SSF161093">
    <property type="entry name" value="MgtE membrane domain-like"/>
    <property type="match status" value="1"/>
</dbReference>
<dbReference type="PROSITE" id="PS51371">
    <property type="entry name" value="CBS"/>
    <property type="match status" value="2"/>
</dbReference>
<dbReference type="Gene3D" id="1.10.357.20">
    <property type="entry name" value="SLC41 divalent cation transporters, integral membrane domain"/>
    <property type="match status" value="1"/>
</dbReference>
<dbReference type="SUPFAM" id="SSF158791">
    <property type="entry name" value="MgtE N-terminal domain-like"/>
    <property type="match status" value="1"/>
</dbReference>
<dbReference type="GO" id="GO:0005886">
    <property type="term" value="C:plasma membrane"/>
    <property type="evidence" value="ECO:0007669"/>
    <property type="project" value="UniProtKB-SubCell"/>
</dbReference>
<evidence type="ECO:0000313" key="12">
    <source>
        <dbReference type="Proteomes" id="UP000233419"/>
    </source>
</evidence>
<feature type="transmembrane region" description="Helical" evidence="9">
    <location>
        <begin position="405"/>
        <end position="433"/>
    </location>
</feature>
<evidence type="ECO:0000259" key="10">
    <source>
        <dbReference type="PROSITE" id="PS51371"/>
    </source>
</evidence>
<dbReference type="Pfam" id="PF01769">
    <property type="entry name" value="MgtE"/>
    <property type="match status" value="1"/>
</dbReference>
<dbReference type="NCBIfam" id="TIGR00400">
    <property type="entry name" value="mgtE"/>
    <property type="match status" value="1"/>
</dbReference>
<keyword evidence="3 9" id="KW-0813">Transport</keyword>
<dbReference type="CDD" id="cd04606">
    <property type="entry name" value="CBS_pair_Mg_transporter"/>
    <property type="match status" value="1"/>
</dbReference>
<dbReference type="InterPro" id="IPR006667">
    <property type="entry name" value="SLC41_membr_dom"/>
</dbReference>
<comment type="function">
    <text evidence="9">Acts as a magnesium transporter.</text>
</comment>
<sequence>MLNISELEKLLIEASESKNIKQVREISKQCQYVDFAEALEQTDEKAVLRIFRMLEIEEAAEIFTYLSSEHQEFIISSFTSAEVQEIVDELYTDDIIDVIDDMPAQVVKKILKAATKEQRKEINSILKYDEETAGGIMSVNFTELKADDTVEKAIKIIRRRHEDYDEIDDLYVTDSIGKLLGHIEIKDLILNQPSQKMSEIMDSKIVSVASELDQEEVGIIFKRYDLNTLPVVDKQEKLVGIITVDDVIDVLVEEATEDLQKFAGINDAKSDYFETTIFKMFKSRSIWLMAMLVLGTITQILLVVFFGIYNKEASQSNSDQLLLLLLPMILIVAGIAGSSGNQSALMMVRSLSLRQIHKKEVKEIILKEFTVSILITLPLVLINIVRLILIYLVQYKGDLSSSNVWIAIGTSSLGLILSIIFANILGCMLPLLAKTFKLDPTLASSPLVTTLVDIAAVAIFLGVGTAFL</sequence>
<evidence type="ECO:0000256" key="6">
    <source>
        <dbReference type="ARBA" id="ARBA00022989"/>
    </source>
</evidence>
<dbReference type="InterPro" id="IPR006669">
    <property type="entry name" value="MgtE_transporter"/>
</dbReference>
<keyword evidence="9" id="KW-1003">Cell membrane</keyword>
<feature type="domain" description="CBS" evidence="10">
    <location>
        <begin position="137"/>
        <end position="199"/>
    </location>
</feature>
<keyword evidence="12" id="KW-1185">Reference proteome</keyword>
<dbReference type="GO" id="GO:0015095">
    <property type="term" value="F:magnesium ion transmembrane transporter activity"/>
    <property type="evidence" value="ECO:0007669"/>
    <property type="project" value="UniProtKB-UniRule"/>
</dbReference>
<feature type="transmembrane region" description="Helical" evidence="9">
    <location>
        <begin position="321"/>
        <end position="348"/>
    </location>
</feature>
<evidence type="ECO:0000256" key="2">
    <source>
        <dbReference type="ARBA" id="ARBA00009749"/>
    </source>
</evidence>
<proteinExistence type="inferred from homology"/>
<dbReference type="Gene3D" id="1.25.60.10">
    <property type="entry name" value="MgtE N-terminal domain-like"/>
    <property type="match status" value="1"/>
</dbReference>
<dbReference type="Pfam" id="PF00571">
    <property type="entry name" value="CBS"/>
    <property type="match status" value="2"/>
</dbReference>
<dbReference type="OrthoDB" id="9790355at2"/>
<dbReference type="InterPro" id="IPR038076">
    <property type="entry name" value="MgtE_N_sf"/>
</dbReference>
<dbReference type="KEGG" id="msyr:CXP39_03470"/>
<evidence type="ECO:0000256" key="7">
    <source>
        <dbReference type="ARBA" id="ARBA00023136"/>
    </source>
</evidence>
<evidence type="ECO:0000256" key="9">
    <source>
        <dbReference type="RuleBase" id="RU362011"/>
    </source>
</evidence>
<comment type="similarity">
    <text evidence="2 9">Belongs to the SLC41A transporter family.</text>
</comment>
<evidence type="ECO:0000256" key="3">
    <source>
        <dbReference type="ARBA" id="ARBA00022448"/>
    </source>
</evidence>
<keyword evidence="5 9" id="KW-0460">Magnesium</keyword>
<feature type="transmembrane region" description="Helical" evidence="9">
    <location>
        <begin position="445"/>
        <end position="467"/>
    </location>
</feature>
<comment type="subunit">
    <text evidence="9">Homodimer.</text>
</comment>
<comment type="subcellular location">
    <subcellularLocation>
        <location evidence="9">Cell membrane</location>
        <topology evidence="9">Multi-pass membrane protein</topology>
    </subcellularLocation>
    <subcellularLocation>
        <location evidence="1">Membrane</location>
        <topology evidence="1">Multi-pass membrane protein</topology>
    </subcellularLocation>
</comment>
<accession>A0A2K9BKR9</accession>
<dbReference type="SMART" id="SM00116">
    <property type="entry name" value="CBS"/>
    <property type="match status" value="2"/>
</dbReference>
<keyword evidence="9" id="KW-0479">Metal-binding</keyword>
<dbReference type="InterPro" id="IPR036739">
    <property type="entry name" value="SLC41_membr_dom_sf"/>
</dbReference>
<dbReference type="InterPro" id="IPR046342">
    <property type="entry name" value="CBS_dom_sf"/>
</dbReference>
<evidence type="ECO:0000256" key="4">
    <source>
        <dbReference type="ARBA" id="ARBA00022692"/>
    </source>
</evidence>
<feature type="domain" description="CBS" evidence="10">
    <location>
        <begin position="201"/>
        <end position="259"/>
    </location>
</feature>
<reference evidence="11 12" key="1">
    <citation type="submission" date="2017-12" db="EMBL/GenBank/DDBJ databases">
        <title>Mesoplasma syrphidae YJS, Complete Genome.</title>
        <authorList>
            <person name="Knight T.F."/>
            <person name="Citino T."/>
            <person name="Rubinstein R."/>
            <person name="Neuschaefer Z."/>
        </authorList>
    </citation>
    <scope>NUCLEOTIDE SEQUENCE [LARGE SCALE GENOMIC DNA]</scope>
    <source>
        <strain evidence="11 12">YJS</strain>
    </source>
</reference>
<dbReference type="InterPro" id="IPR006668">
    <property type="entry name" value="Mg_transptr_MgtE_intracell_dom"/>
</dbReference>
<dbReference type="SMART" id="SM00924">
    <property type="entry name" value="MgtE_N"/>
    <property type="match status" value="1"/>
</dbReference>
<dbReference type="Pfam" id="PF03448">
    <property type="entry name" value="MgtE_N"/>
    <property type="match status" value="1"/>
</dbReference>
<feature type="transmembrane region" description="Helical" evidence="9">
    <location>
        <begin position="369"/>
        <end position="393"/>
    </location>
</feature>
<evidence type="ECO:0000256" key="1">
    <source>
        <dbReference type="ARBA" id="ARBA00004141"/>
    </source>
</evidence>